<accession>A0A2A9P4A2</accession>
<reference evidence="2 3" key="1">
    <citation type="journal article" date="2015" name="BMC Genomics">
        <title>Gene expression during zombie ant biting behavior reflects the complexity underlying fungal parasitic behavioral manipulation.</title>
        <authorList>
            <person name="de Bekker C."/>
            <person name="Ohm R.A."/>
            <person name="Loreto R.G."/>
            <person name="Sebastian A."/>
            <person name="Albert I."/>
            <person name="Merrow M."/>
            <person name="Brachmann A."/>
            <person name="Hughes D.P."/>
        </authorList>
    </citation>
    <scope>NUCLEOTIDE SEQUENCE [LARGE SCALE GENOMIC DNA]</scope>
    <source>
        <strain evidence="2 3">SC16a</strain>
    </source>
</reference>
<dbReference type="EMBL" id="LAZP02000692">
    <property type="protein sequence ID" value="PFH56004.1"/>
    <property type="molecule type" value="Genomic_DNA"/>
</dbReference>
<reference evidence="2 3" key="2">
    <citation type="journal article" date="2017" name="Sci. Rep.">
        <title>Ant-infecting Ophiocordyceps genomes reveal a high diversity of potential behavioral manipulation genes and a possible major role for enterotoxins.</title>
        <authorList>
            <person name="de Bekker C."/>
            <person name="Ohm R.A."/>
            <person name="Evans H.C."/>
            <person name="Brachmann A."/>
            <person name="Hughes D.P."/>
        </authorList>
    </citation>
    <scope>NUCLEOTIDE SEQUENCE [LARGE SCALE GENOMIC DNA]</scope>
    <source>
        <strain evidence="2 3">SC16a</strain>
    </source>
</reference>
<protein>
    <submittedName>
        <fullName evidence="2">Uncharacterized protein</fullName>
    </submittedName>
</protein>
<proteinExistence type="predicted"/>
<gene>
    <name evidence="2" type="ORF">XA68_17224</name>
</gene>
<evidence type="ECO:0000313" key="3">
    <source>
        <dbReference type="Proteomes" id="UP000037136"/>
    </source>
</evidence>
<keyword evidence="3" id="KW-1185">Reference proteome</keyword>
<organism evidence="2 3">
    <name type="scientific">Ophiocordyceps unilateralis</name>
    <name type="common">Zombie-ant fungus</name>
    <name type="synonym">Torrubia unilateralis</name>
    <dbReference type="NCBI Taxonomy" id="268505"/>
    <lineage>
        <taxon>Eukaryota</taxon>
        <taxon>Fungi</taxon>
        <taxon>Dikarya</taxon>
        <taxon>Ascomycota</taxon>
        <taxon>Pezizomycotina</taxon>
        <taxon>Sordariomycetes</taxon>
        <taxon>Hypocreomycetidae</taxon>
        <taxon>Hypocreales</taxon>
        <taxon>Ophiocordycipitaceae</taxon>
        <taxon>Ophiocordyceps</taxon>
    </lineage>
</organism>
<comment type="caution">
    <text evidence="2">The sequence shown here is derived from an EMBL/GenBank/DDBJ whole genome shotgun (WGS) entry which is preliminary data.</text>
</comment>
<evidence type="ECO:0000256" key="1">
    <source>
        <dbReference type="SAM" id="MobiDB-lite"/>
    </source>
</evidence>
<dbReference type="OrthoDB" id="10419849at2759"/>
<dbReference type="Proteomes" id="UP000037136">
    <property type="component" value="Unassembled WGS sequence"/>
</dbReference>
<name>A0A2A9P4A2_OPHUN</name>
<sequence>MGQSNSRMNQKAGHQRPKPAKPKAPCKTIVMDLSRRPESVYKDLAGSVRHLSQKQPDYGAADQASDWVYTWASVNKHAQLKQMAGDMRQLSLDTMLQEKMMGRGSSAHQRLVAWLRAEAENVFSGRPCRLDRMPTVDGWRR</sequence>
<dbReference type="AlphaFoldDB" id="A0A2A9P4A2"/>
<evidence type="ECO:0000313" key="2">
    <source>
        <dbReference type="EMBL" id="PFH56004.1"/>
    </source>
</evidence>
<feature type="region of interest" description="Disordered" evidence="1">
    <location>
        <begin position="1"/>
        <end position="25"/>
    </location>
</feature>